<name>A0ABZ0VNY2_9HYPH</name>
<accession>A0ABZ0VNY2</accession>
<dbReference type="InterPro" id="IPR018727">
    <property type="entry name" value="DUF2267"/>
</dbReference>
<reference evidence="1 2" key="1">
    <citation type="submission" date="2023-11" db="EMBL/GenBank/DDBJ databases">
        <authorList>
            <person name="Panchal A.K."/>
            <person name="Meaney J.S."/>
            <person name="Karas B.J."/>
            <person name="diCenzo G.C."/>
        </authorList>
    </citation>
    <scope>NUCLEOTIDE SEQUENCE [LARGE SCALE GENOMIC DNA]</scope>
    <source>
        <strain evidence="1 2">NZP2235</strain>
    </source>
</reference>
<evidence type="ECO:0000313" key="2">
    <source>
        <dbReference type="Proteomes" id="UP001322481"/>
    </source>
</evidence>
<dbReference type="RefSeq" id="WP_322417961.1">
    <property type="nucleotide sequence ID" value="NZ_CP139858.1"/>
</dbReference>
<dbReference type="Pfam" id="PF10025">
    <property type="entry name" value="DUF2267"/>
    <property type="match status" value="1"/>
</dbReference>
<dbReference type="Gene3D" id="1.10.490.110">
    <property type="entry name" value="Uncharacterized conserved protein DUF2267"/>
    <property type="match status" value="1"/>
</dbReference>
<organism evidence="1 2">
    <name type="scientific">Mesorhizobium huakuii</name>
    <dbReference type="NCBI Taxonomy" id="28104"/>
    <lineage>
        <taxon>Bacteria</taxon>
        <taxon>Pseudomonadati</taxon>
        <taxon>Pseudomonadota</taxon>
        <taxon>Alphaproteobacteria</taxon>
        <taxon>Hyphomicrobiales</taxon>
        <taxon>Phyllobacteriaceae</taxon>
        <taxon>Mesorhizobium</taxon>
    </lineage>
</organism>
<dbReference type="EMBL" id="CP139858">
    <property type="protein sequence ID" value="WQB97291.1"/>
    <property type="molecule type" value="Genomic_DNA"/>
</dbReference>
<sequence>MNHISHTSFSGFTQAAQQAQQWVKELAADLRWSEPSACRLLRSVLHTMRDWLPPAEMADFSAQLPVLIRGIYFEGWEPSAPEHERKKRDFVLSVRNSFGYDDDIDFDVAISAVFKLLDRHISHGEITQVRNSMKKSLRELWPVD</sequence>
<proteinExistence type="predicted"/>
<gene>
    <name evidence="1" type="ORF">U0R22_001411</name>
</gene>
<evidence type="ECO:0000313" key="1">
    <source>
        <dbReference type="EMBL" id="WQB97291.1"/>
    </source>
</evidence>
<keyword evidence="2" id="KW-1185">Reference proteome</keyword>
<dbReference type="Proteomes" id="UP001322481">
    <property type="component" value="Chromosome"/>
</dbReference>
<dbReference type="InterPro" id="IPR038282">
    <property type="entry name" value="DUF2267_sf"/>
</dbReference>
<protein>
    <submittedName>
        <fullName evidence="1">DUF2267 domain-containing protein</fullName>
    </submittedName>
</protein>